<reference evidence="3" key="1">
    <citation type="submission" date="2016-09" db="EMBL/GenBank/DDBJ databases">
        <title>Draft genome of thermotolerant cyanobacterium Desertifilum sp. strain IPPAS B-1220.</title>
        <authorList>
            <person name="Sinetova M.A."/>
            <person name="Bolakhan K."/>
            <person name="Zayadan B.K."/>
            <person name="Mironov K.S."/>
            <person name="Ustinova V."/>
            <person name="Kupriyanova E.V."/>
            <person name="Sidorov R.A."/>
            <person name="Skrypnik A.N."/>
            <person name="Gogoleva N.E."/>
            <person name="Gogolev Y.V."/>
            <person name="Los D.A."/>
        </authorList>
    </citation>
    <scope>NUCLEOTIDE SEQUENCE [LARGE SCALE GENOMIC DNA]</scope>
    <source>
        <strain evidence="3">IPPAS B-1220</strain>
    </source>
</reference>
<keyword evidence="1" id="KW-0808">Transferase</keyword>
<evidence type="ECO:0000313" key="3">
    <source>
        <dbReference type="EMBL" id="OEJ76346.1"/>
    </source>
</evidence>
<proteinExistence type="predicted"/>
<name>A0A1E5QNW4_9CYAN</name>
<comment type="caution">
    <text evidence="3">The sequence shown here is derived from an EMBL/GenBank/DDBJ whole genome shotgun (WGS) entry which is preliminary data.</text>
</comment>
<dbReference type="STRING" id="1781255.BH720_04890"/>
<dbReference type="SUPFAM" id="SSF55874">
    <property type="entry name" value="ATPase domain of HSP90 chaperone/DNA topoisomerase II/histidine kinase"/>
    <property type="match status" value="1"/>
</dbReference>
<dbReference type="AlphaFoldDB" id="A0A1E5QNW4"/>
<dbReference type="GO" id="GO:0004674">
    <property type="term" value="F:protein serine/threonine kinase activity"/>
    <property type="evidence" value="ECO:0007669"/>
    <property type="project" value="UniProtKB-KW"/>
</dbReference>
<dbReference type="InterPro" id="IPR003594">
    <property type="entry name" value="HATPase_dom"/>
</dbReference>
<dbReference type="CDD" id="cd16936">
    <property type="entry name" value="HATPase_RsbW-like"/>
    <property type="match status" value="1"/>
</dbReference>
<dbReference type="PANTHER" id="PTHR35526">
    <property type="entry name" value="ANTI-SIGMA-F FACTOR RSBW-RELATED"/>
    <property type="match status" value="1"/>
</dbReference>
<feature type="domain" description="Histidine kinase/HSP90-like ATPase" evidence="2">
    <location>
        <begin position="12"/>
        <end position="138"/>
    </location>
</feature>
<dbReference type="Pfam" id="PF13581">
    <property type="entry name" value="HATPase_c_2"/>
    <property type="match status" value="1"/>
</dbReference>
<evidence type="ECO:0000256" key="1">
    <source>
        <dbReference type="ARBA" id="ARBA00022527"/>
    </source>
</evidence>
<protein>
    <recommendedName>
        <fullName evidence="2">Histidine kinase/HSP90-like ATPase domain-containing protein</fullName>
    </recommendedName>
</protein>
<keyword evidence="1" id="KW-0418">Kinase</keyword>
<organism evidence="3">
    <name type="scientific">Desertifilum tharense IPPAS B-1220</name>
    <dbReference type="NCBI Taxonomy" id="1781255"/>
    <lineage>
        <taxon>Bacteria</taxon>
        <taxon>Bacillati</taxon>
        <taxon>Cyanobacteriota</taxon>
        <taxon>Cyanophyceae</taxon>
        <taxon>Desertifilales</taxon>
        <taxon>Desertifilaceae</taxon>
        <taxon>Desertifilum</taxon>
    </lineage>
</organism>
<sequence length="143" mass="16567">MPGSQKFRLQVRSDLRALDQVLSWFDQFDESPIPNTTWMECKTALAEGMTNAIRHAHKDRSSDSPVEIELTLFPELLEIRIWDCGPGFDIDGWLADEQPPLDNEDLEHGRGLLMMQKLVDRLSYDRTADRRNCLLMVKHFPPQ</sequence>
<keyword evidence="1" id="KW-0723">Serine/threonine-protein kinase</keyword>
<dbReference type="InterPro" id="IPR036890">
    <property type="entry name" value="HATPase_C_sf"/>
</dbReference>
<dbReference type="RefSeq" id="WP_069966047.1">
    <property type="nucleotide sequence ID" value="NZ_CM124774.1"/>
</dbReference>
<accession>A0A1E5QNW4</accession>
<dbReference type="InterPro" id="IPR050267">
    <property type="entry name" value="Anti-sigma-factor_SerPK"/>
</dbReference>
<gene>
    <name evidence="3" type="ORF">BH720_04890</name>
</gene>
<dbReference type="OrthoDB" id="424943at2"/>
<dbReference type="EMBL" id="MJGC01000039">
    <property type="protein sequence ID" value="OEJ76346.1"/>
    <property type="molecule type" value="Genomic_DNA"/>
</dbReference>
<dbReference type="PANTHER" id="PTHR35526:SF3">
    <property type="entry name" value="ANTI-SIGMA-F FACTOR RSBW"/>
    <property type="match status" value="1"/>
</dbReference>
<dbReference type="Gene3D" id="3.30.565.10">
    <property type="entry name" value="Histidine kinase-like ATPase, C-terminal domain"/>
    <property type="match status" value="1"/>
</dbReference>
<evidence type="ECO:0000259" key="2">
    <source>
        <dbReference type="Pfam" id="PF13581"/>
    </source>
</evidence>